<dbReference type="FunFam" id="2.10.70.10:FF:000094">
    <property type="entry name" value="Uncharacterized protein, isoform B"/>
    <property type="match status" value="1"/>
</dbReference>
<protein>
    <submittedName>
        <fullName evidence="10">Sushi domain (SCR repeat) protein</fullName>
    </submittedName>
</protein>
<keyword evidence="7" id="KW-0732">Signal</keyword>
<evidence type="ECO:0000256" key="2">
    <source>
        <dbReference type="ARBA" id="ARBA00022737"/>
    </source>
</evidence>
<evidence type="ECO:0000313" key="10">
    <source>
        <dbReference type="EMBL" id="AFP63958.1"/>
    </source>
</evidence>
<dbReference type="SUPFAM" id="SSF48726">
    <property type="entry name" value="Immunoglobulin"/>
    <property type="match status" value="1"/>
</dbReference>
<name>T1PKT7_MUSDO</name>
<feature type="signal peptide" evidence="7">
    <location>
        <begin position="1"/>
        <end position="25"/>
    </location>
</feature>
<feature type="disulfide bond" evidence="5">
    <location>
        <begin position="664"/>
        <end position="691"/>
    </location>
</feature>
<feature type="domain" description="Sushi" evidence="9">
    <location>
        <begin position="753"/>
        <end position="814"/>
    </location>
</feature>
<feature type="compositionally biased region" description="Polar residues" evidence="6">
    <location>
        <begin position="146"/>
        <end position="155"/>
    </location>
</feature>
<dbReference type="SUPFAM" id="SSF57535">
    <property type="entry name" value="Complement control module/SCR domain"/>
    <property type="match status" value="3"/>
</dbReference>
<dbReference type="VEuPathDB" id="VectorBase:MDOA002335"/>
<dbReference type="Pfam" id="PF00084">
    <property type="entry name" value="Sushi"/>
    <property type="match status" value="3"/>
</dbReference>
<dbReference type="VEuPathDB" id="VectorBase:MDOMA2_009763"/>
<feature type="compositionally biased region" description="Acidic residues" evidence="6">
    <location>
        <begin position="365"/>
        <end position="378"/>
    </location>
</feature>
<dbReference type="InterPro" id="IPR000436">
    <property type="entry name" value="Sushi_SCR_CCP_dom"/>
</dbReference>
<dbReference type="EMBL" id="KA649329">
    <property type="protein sequence ID" value="AFP63958.1"/>
    <property type="molecule type" value="mRNA"/>
</dbReference>
<proteinExistence type="evidence at transcript level"/>
<keyword evidence="1 5" id="KW-0768">Sushi</keyword>
<feature type="region of interest" description="Disordered" evidence="6">
    <location>
        <begin position="258"/>
        <end position="391"/>
    </location>
</feature>
<dbReference type="PROSITE" id="PS50923">
    <property type="entry name" value="SUSHI"/>
    <property type="match status" value="3"/>
</dbReference>
<dbReference type="Gene3D" id="2.10.70.10">
    <property type="entry name" value="Complement Module, domain 1"/>
    <property type="match status" value="3"/>
</dbReference>
<evidence type="ECO:0000256" key="3">
    <source>
        <dbReference type="ARBA" id="ARBA00023157"/>
    </source>
</evidence>
<feature type="compositionally biased region" description="Acidic residues" evidence="6">
    <location>
        <begin position="131"/>
        <end position="143"/>
    </location>
</feature>
<evidence type="ECO:0000256" key="6">
    <source>
        <dbReference type="SAM" id="MobiDB-lite"/>
    </source>
</evidence>
<feature type="disulfide bond" evidence="5">
    <location>
        <begin position="723"/>
        <end position="750"/>
    </location>
</feature>
<dbReference type="SMART" id="SM00032">
    <property type="entry name" value="CCP"/>
    <property type="match status" value="4"/>
</dbReference>
<dbReference type="InterPro" id="IPR013783">
    <property type="entry name" value="Ig-like_fold"/>
</dbReference>
<dbReference type="PANTHER" id="PTHR19325:SF575">
    <property type="entry name" value="LOCOMOTION-RELATED PROTEIN HIKARU GENKI"/>
    <property type="match status" value="1"/>
</dbReference>
<feature type="disulfide bond" evidence="5">
    <location>
        <begin position="786"/>
        <end position="813"/>
    </location>
</feature>
<dbReference type="InterPro" id="IPR050350">
    <property type="entry name" value="Compl-Cell_Adhes-Reg"/>
</dbReference>
<dbReference type="InterPro" id="IPR007110">
    <property type="entry name" value="Ig-like_dom"/>
</dbReference>
<feature type="chain" id="PRO_5004593340" evidence="7">
    <location>
        <begin position="26"/>
        <end position="814"/>
    </location>
</feature>
<evidence type="ECO:0000256" key="5">
    <source>
        <dbReference type="PROSITE-ProRule" id="PRU00302"/>
    </source>
</evidence>
<dbReference type="PANTHER" id="PTHR19325">
    <property type="entry name" value="COMPLEMENT COMPONENT-RELATED SUSHI DOMAIN-CONTAINING"/>
    <property type="match status" value="1"/>
</dbReference>
<feature type="region of interest" description="Disordered" evidence="6">
    <location>
        <begin position="131"/>
        <end position="184"/>
    </location>
</feature>
<feature type="domain" description="Sushi" evidence="9">
    <location>
        <begin position="635"/>
        <end position="693"/>
    </location>
</feature>
<keyword evidence="3 5" id="KW-1015">Disulfide bond</keyword>
<feature type="domain" description="Sushi" evidence="9">
    <location>
        <begin position="694"/>
        <end position="752"/>
    </location>
</feature>
<accession>T1PKT7</accession>
<evidence type="ECO:0000259" key="8">
    <source>
        <dbReference type="PROSITE" id="PS50835"/>
    </source>
</evidence>
<evidence type="ECO:0000256" key="4">
    <source>
        <dbReference type="ARBA" id="ARBA00023180"/>
    </source>
</evidence>
<dbReference type="AlphaFoldDB" id="T1PKT7"/>
<dbReference type="Gene3D" id="2.60.40.10">
    <property type="entry name" value="Immunoglobulins"/>
    <property type="match status" value="1"/>
</dbReference>
<organism evidence="10">
    <name type="scientific">Musca domestica</name>
    <name type="common">House fly</name>
    <dbReference type="NCBI Taxonomy" id="7370"/>
    <lineage>
        <taxon>Eukaryota</taxon>
        <taxon>Metazoa</taxon>
        <taxon>Ecdysozoa</taxon>
        <taxon>Arthropoda</taxon>
        <taxon>Hexapoda</taxon>
        <taxon>Insecta</taxon>
        <taxon>Pterygota</taxon>
        <taxon>Neoptera</taxon>
        <taxon>Endopterygota</taxon>
        <taxon>Diptera</taxon>
        <taxon>Brachycera</taxon>
        <taxon>Muscomorpha</taxon>
        <taxon>Muscoidea</taxon>
        <taxon>Muscidae</taxon>
        <taxon>Musca</taxon>
    </lineage>
</organism>
<reference evidence="10" key="1">
    <citation type="submission" date="2012-08" db="EMBL/GenBank/DDBJ databases">
        <title>Transcriptome of adult Musca domestica launches a platform for comparative house fly gene expression and characterization of differential gene expression among resistant and susceptible house flies.</title>
        <authorList>
            <person name="Liu N."/>
            <person name="Zhang L."/>
            <person name="Li M."/>
            <person name="Reid W."/>
        </authorList>
    </citation>
    <scope>NUCLEOTIDE SEQUENCE</scope>
    <source>
        <strain evidence="10">ALHF</strain>
        <tissue evidence="10">Whole body</tissue>
    </source>
</reference>
<evidence type="ECO:0000259" key="9">
    <source>
        <dbReference type="PROSITE" id="PS50923"/>
    </source>
</evidence>
<keyword evidence="2" id="KW-0677">Repeat</keyword>
<feature type="compositionally biased region" description="Basic residues" evidence="6">
    <location>
        <begin position="156"/>
        <end position="170"/>
    </location>
</feature>
<dbReference type="PROSITE" id="PS50835">
    <property type="entry name" value="IG_LIKE"/>
    <property type="match status" value="1"/>
</dbReference>
<keyword evidence="4" id="KW-0325">Glycoprotein</keyword>
<comment type="caution">
    <text evidence="5">Lacks conserved residue(s) required for the propagation of feature annotation.</text>
</comment>
<evidence type="ECO:0000256" key="7">
    <source>
        <dbReference type="SAM" id="SignalP"/>
    </source>
</evidence>
<feature type="compositionally biased region" description="Polar residues" evidence="6">
    <location>
        <begin position="304"/>
        <end position="316"/>
    </location>
</feature>
<dbReference type="InterPro" id="IPR035976">
    <property type="entry name" value="Sushi/SCR/CCP_sf"/>
</dbReference>
<evidence type="ECO:0000256" key="1">
    <source>
        <dbReference type="ARBA" id="ARBA00022659"/>
    </source>
</evidence>
<feature type="domain" description="Ig-like" evidence="8">
    <location>
        <begin position="537"/>
        <end position="631"/>
    </location>
</feature>
<dbReference type="InterPro" id="IPR036179">
    <property type="entry name" value="Ig-like_dom_sf"/>
</dbReference>
<dbReference type="CDD" id="cd00033">
    <property type="entry name" value="CCP"/>
    <property type="match status" value="3"/>
</dbReference>
<feature type="compositionally biased region" description="Basic and acidic residues" evidence="6">
    <location>
        <begin position="270"/>
        <end position="279"/>
    </location>
</feature>
<sequence>MPHKPSLVFLLLLIVSTTFLDKTAANLETEAPQTTTPEPDASPGCKAPDIRFTVVKPETTTHQPYAKFETTPSYTADEFTTSDVEFVERINIDLTGRHNGNQMGGIVNPYQVSMNDHNAAGNLHANDMAAADEDAGEDEDADPDGSTPNPLQSRKNNAKKRRTGQGRRRRIENENGQTRGRGSRYKRHLVDYVVNNALDAENSMGNLSNVTRDVYYIRFDNDTKNLGPNSELKYTIYRLKSKRRNHAQNQTTYVDASENGIKPHHRHRGEIRDFKHTPSTDDQEGNNGLAPPLEPTKEVDAYANTHSNVSENSTLQRVKRKSGKTTGALGRPKGGGDSSSKTTSRKDKGIFDEDGGYSPVHPDEGDSDEEDEEEEEIDIQQQFTEVSEIRFPGEIGPLGDRRLCKIRCVKGKWVGPLCATNEEDENGNVKFQPLYKSCHVQRIPPYLLLSYRNISVTPIYRSRRNRTSKSNFISNTQINVGWDLPHGHSLQARCKDLGMYKLLGESRVLCSNGLWAPRMPSCVPTTLLTNFSDDSAPSIKYKILNGSGSFEPSGVLAVLPHSTILLDCMYPRVRGIPEWTWTSWYMQYPTGWTHEDKNLRYRLSIKDIESKDSGTFTCTSPRGLTNSVSIAVAQSTCPRLPEPAPPLTLRLEGNKLGQRAMYRCPPGFRVDGIVNATCLASGNWSSPPPTCQAVQCPRLILDDPHLSLVELNTSAWGRAVFKCQWGFKLTGPPGLECDPSGVWSGTVPRCKAIQCPTPVAPLNGRIGGTNMNQRRLTVGALITFSCNEGHTLVGEPSIICNESGLWSHPPPFCK</sequence>